<feature type="region of interest" description="Disordered" evidence="1">
    <location>
        <begin position="134"/>
        <end position="332"/>
    </location>
</feature>
<organism evidence="2 3">
    <name type="scientific">Armillaria ostoyae</name>
    <name type="common">Armillaria root rot fungus</name>
    <dbReference type="NCBI Taxonomy" id="47428"/>
    <lineage>
        <taxon>Eukaryota</taxon>
        <taxon>Fungi</taxon>
        <taxon>Dikarya</taxon>
        <taxon>Basidiomycota</taxon>
        <taxon>Agaricomycotina</taxon>
        <taxon>Agaricomycetes</taxon>
        <taxon>Agaricomycetidae</taxon>
        <taxon>Agaricales</taxon>
        <taxon>Marasmiineae</taxon>
        <taxon>Physalacriaceae</taxon>
        <taxon>Armillaria</taxon>
    </lineage>
</organism>
<evidence type="ECO:0000313" key="2">
    <source>
        <dbReference type="EMBL" id="SJL14421.1"/>
    </source>
</evidence>
<feature type="compositionally biased region" description="Polar residues" evidence="1">
    <location>
        <begin position="24"/>
        <end position="41"/>
    </location>
</feature>
<feature type="region of interest" description="Disordered" evidence="1">
    <location>
        <begin position="23"/>
        <end position="62"/>
    </location>
</feature>
<protein>
    <submittedName>
        <fullName evidence="2">Uncharacterized protein</fullName>
    </submittedName>
</protein>
<feature type="compositionally biased region" description="Basic and acidic residues" evidence="1">
    <location>
        <begin position="256"/>
        <end position="265"/>
    </location>
</feature>
<dbReference type="OrthoDB" id="3268823at2759"/>
<keyword evidence="3" id="KW-1185">Reference proteome</keyword>
<feature type="compositionally biased region" description="Polar residues" evidence="1">
    <location>
        <begin position="175"/>
        <end position="203"/>
    </location>
</feature>
<sequence>MDNTTTQIPPVLDAQTPSHEWADATTSALGSQKPLTPSAVSTPGHDFPGAYPGGSEEKVVEGAASGGGGILETAKQYIPGQEDVGKALSNATETAKQYLPQAVVAYFPDSNSIGNISAAEGTDKEVLAVPNSDEHVKETKDANAEPASNTSMLTPVTNPALNPPTRGDSEAPSISGLSTVTQPGSGSQTSTPPIVTPTASTKTKGVGDLPGPPSEENVAMLPEERNKELRKTAGEEPAHPVSPPGITPVHTTPPAHEQDKFDTLLDRSSPTGLHKEPAPLPPITSNDNLDAAESGRSTSSNGSKFVEKSAVTPQISNNSDSNGSVGKKPKFMDKVKGEVKVLSGKLGNNESKIEEGRRMMGKV</sequence>
<dbReference type="OMA" id="NDATHTT"/>
<dbReference type="Proteomes" id="UP000219338">
    <property type="component" value="Unassembled WGS sequence"/>
</dbReference>
<gene>
    <name evidence="2" type="ORF">ARMOST_17877</name>
</gene>
<name>A0A284S089_ARMOS</name>
<proteinExistence type="predicted"/>
<evidence type="ECO:0000256" key="1">
    <source>
        <dbReference type="SAM" id="MobiDB-lite"/>
    </source>
</evidence>
<feature type="compositionally biased region" description="Basic and acidic residues" evidence="1">
    <location>
        <begin position="134"/>
        <end position="143"/>
    </location>
</feature>
<feature type="compositionally biased region" description="Polar residues" evidence="1">
    <location>
        <begin position="311"/>
        <end position="324"/>
    </location>
</feature>
<dbReference type="EMBL" id="FUEG01000023">
    <property type="protein sequence ID" value="SJL14421.1"/>
    <property type="molecule type" value="Genomic_DNA"/>
</dbReference>
<accession>A0A284S089</accession>
<feature type="compositionally biased region" description="Polar residues" evidence="1">
    <location>
        <begin position="146"/>
        <end position="160"/>
    </location>
</feature>
<evidence type="ECO:0000313" key="3">
    <source>
        <dbReference type="Proteomes" id="UP000219338"/>
    </source>
</evidence>
<reference evidence="3" key="1">
    <citation type="journal article" date="2017" name="Nat. Ecol. Evol.">
        <title>Genome expansion and lineage-specific genetic innovations in the forest pathogenic fungi Armillaria.</title>
        <authorList>
            <person name="Sipos G."/>
            <person name="Prasanna A.N."/>
            <person name="Walter M.C."/>
            <person name="O'Connor E."/>
            <person name="Balint B."/>
            <person name="Krizsan K."/>
            <person name="Kiss B."/>
            <person name="Hess J."/>
            <person name="Varga T."/>
            <person name="Slot J."/>
            <person name="Riley R."/>
            <person name="Boka B."/>
            <person name="Rigling D."/>
            <person name="Barry K."/>
            <person name="Lee J."/>
            <person name="Mihaltcheva S."/>
            <person name="LaButti K."/>
            <person name="Lipzen A."/>
            <person name="Waldron R."/>
            <person name="Moloney N.M."/>
            <person name="Sperisen C."/>
            <person name="Kredics L."/>
            <person name="Vagvoelgyi C."/>
            <person name="Patrignani A."/>
            <person name="Fitzpatrick D."/>
            <person name="Nagy I."/>
            <person name="Doyle S."/>
            <person name="Anderson J.B."/>
            <person name="Grigoriev I.V."/>
            <person name="Gueldener U."/>
            <person name="Muensterkoetter M."/>
            <person name="Nagy L.G."/>
        </authorList>
    </citation>
    <scope>NUCLEOTIDE SEQUENCE [LARGE SCALE GENOMIC DNA]</scope>
    <source>
        <strain evidence="3">C18/9</strain>
    </source>
</reference>
<dbReference type="AlphaFoldDB" id="A0A284S089"/>
<feature type="compositionally biased region" description="Basic and acidic residues" evidence="1">
    <location>
        <begin position="222"/>
        <end position="238"/>
    </location>
</feature>